<dbReference type="EMBL" id="CAJOAY010027508">
    <property type="protein sequence ID" value="CAF4399081.1"/>
    <property type="molecule type" value="Genomic_DNA"/>
</dbReference>
<protein>
    <submittedName>
        <fullName evidence="1">Uncharacterized protein</fullName>
    </submittedName>
</protein>
<feature type="non-terminal residue" evidence="1">
    <location>
        <position position="1"/>
    </location>
</feature>
<evidence type="ECO:0000313" key="2">
    <source>
        <dbReference type="Proteomes" id="UP000663881"/>
    </source>
</evidence>
<comment type="caution">
    <text evidence="1">The sequence shown here is derived from an EMBL/GenBank/DDBJ whole genome shotgun (WGS) entry which is preliminary data.</text>
</comment>
<accession>A0A820P537</accession>
<evidence type="ECO:0000313" key="1">
    <source>
        <dbReference type="EMBL" id="CAF4399081.1"/>
    </source>
</evidence>
<sequence>AESLVVSELFDSKISQKNGHLLSDNKKVEE</sequence>
<organism evidence="1 2">
    <name type="scientific">Adineta steineri</name>
    <dbReference type="NCBI Taxonomy" id="433720"/>
    <lineage>
        <taxon>Eukaryota</taxon>
        <taxon>Metazoa</taxon>
        <taxon>Spiralia</taxon>
        <taxon>Gnathifera</taxon>
        <taxon>Rotifera</taxon>
        <taxon>Eurotatoria</taxon>
        <taxon>Bdelloidea</taxon>
        <taxon>Adinetida</taxon>
        <taxon>Adinetidae</taxon>
        <taxon>Adineta</taxon>
    </lineage>
</organism>
<dbReference type="Proteomes" id="UP000663881">
    <property type="component" value="Unassembled WGS sequence"/>
</dbReference>
<reference evidence="1" key="1">
    <citation type="submission" date="2021-02" db="EMBL/GenBank/DDBJ databases">
        <authorList>
            <person name="Nowell W R."/>
        </authorList>
    </citation>
    <scope>NUCLEOTIDE SEQUENCE</scope>
</reference>
<gene>
    <name evidence="1" type="ORF">OKA104_LOCUS51295</name>
</gene>
<proteinExistence type="predicted"/>
<dbReference type="AlphaFoldDB" id="A0A820P537"/>
<name>A0A820P537_9BILA</name>